<organism evidence="1 2">
    <name type="scientific">Dendrobium catenatum</name>
    <dbReference type="NCBI Taxonomy" id="906689"/>
    <lineage>
        <taxon>Eukaryota</taxon>
        <taxon>Viridiplantae</taxon>
        <taxon>Streptophyta</taxon>
        <taxon>Embryophyta</taxon>
        <taxon>Tracheophyta</taxon>
        <taxon>Spermatophyta</taxon>
        <taxon>Magnoliopsida</taxon>
        <taxon>Liliopsida</taxon>
        <taxon>Asparagales</taxon>
        <taxon>Orchidaceae</taxon>
        <taxon>Epidendroideae</taxon>
        <taxon>Malaxideae</taxon>
        <taxon>Dendrobiinae</taxon>
        <taxon>Dendrobium</taxon>
    </lineage>
</organism>
<protein>
    <submittedName>
        <fullName evidence="1">Uncharacterized protein</fullName>
    </submittedName>
</protein>
<evidence type="ECO:0000313" key="1">
    <source>
        <dbReference type="EMBL" id="PKU76348.1"/>
    </source>
</evidence>
<accession>A0A2I0WL18</accession>
<keyword evidence="2" id="KW-1185">Reference proteome</keyword>
<reference evidence="1 2" key="1">
    <citation type="journal article" date="2016" name="Sci. Rep.">
        <title>The Dendrobium catenatum Lindl. genome sequence provides insights into polysaccharide synthase, floral development and adaptive evolution.</title>
        <authorList>
            <person name="Zhang G.Q."/>
            <person name="Xu Q."/>
            <person name="Bian C."/>
            <person name="Tsai W.C."/>
            <person name="Yeh C.M."/>
            <person name="Liu K.W."/>
            <person name="Yoshida K."/>
            <person name="Zhang L.S."/>
            <person name="Chang S.B."/>
            <person name="Chen F."/>
            <person name="Shi Y."/>
            <person name="Su Y.Y."/>
            <person name="Zhang Y.Q."/>
            <person name="Chen L.J."/>
            <person name="Yin Y."/>
            <person name="Lin M."/>
            <person name="Huang H."/>
            <person name="Deng H."/>
            <person name="Wang Z.W."/>
            <person name="Zhu S.L."/>
            <person name="Zhao X."/>
            <person name="Deng C."/>
            <person name="Niu S.C."/>
            <person name="Huang J."/>
            <person name="Wang M."/>
            <person name="Liu G.H."/>
            <person name="Yang H.J."/>
            <person name="Xiao X.J."/>
            <person name="Hsiao Y.Y."/>
            <person name="Wu W.L."/>
            <person name="Chen Y.Y."/>
            <person name="Mitsuda N."/>
            <person name="Ohme-Takagi M."/>
            <person name="Luo Y.B."/>
            <person name="Van de Peer Y."/>
            <person name="Liu Z.J."/>
        </authorList>
    </citation>
    <scope>NUCLEOTIDE SEQUENCE [LARGE SCALE GENOMIC DNA]</scope>
    <source>
        <tissue evidence="1">The whole plant</tissue>
    </source>
</reference>
<sequence length="123" mass="13733">MGSNIHDLVTGFPHPIQELEWGLVDVGLSFPRAQAPVVNYIPGRSLRKLSIKDHTLSFPKVGLAPGKRLENPTQREERSKGLNQHAWLIPAFGGSRVLRGKLEKRNQALNHMRERRDGGGVIL</sequence>
<name>A0A2I0WL18_9ASPA</name>
<proteinExistence type="predicted"/>
<evidence type="ECO:0000313" key="2">
    <source>
        <dbReference type="Proteomes" id="UP000233837"/>
    </source>
</evidence>
<gene>
    <name evidence="1" type="ORF">MA16_Dca022779</name>
</gene>
<dbReference type="AlphaFoldDB" id="A0A2I0WL18"/>
<dbReference type="EMBL" id="KZ502538">
    <property type="protein sequence ID" value="PKU76348.1"/>
    <property type="molecule type" value="Genomic_DNA"/>
</dbReference>
<reference evidence="1 2" key="2">
    <citation type="journal article" date="2017" name="Nature">
        <title>The Apostasia genome and the evolution of orchids.</title>
        <authorList>
            <person name="Zhang G.Q."/>
            <person name="Liu K.W."/>
            <person name="Li Z."/>
            <person name="Lohaus R."/>
            <person name="Hsiao Y.Y."/>
            <person name="Niu S.C."/>
            <person name="Wang J.Y."/>
            <person name="Lin Y.C."/>
            <person name="Xu Q."/>
            <person name="Chen L.J."/>
            <person name="Yoshida K."/>
            <person name="Fujiwara S."/>
            <person name="Wang Z.W."/>
            <person name="Zhang Y.Q."/>
            <person name="Mitsuda N."/>
            <person name="Wang M."/>
            <person name="Liu G.H."/>
            <person name="Pecoraro L."/>
            <person name="Huang H.X."/>
            <person name="Xiao X.J."/>
            <person name="Lin M."/>
            <person name="Wu X.Y."/>
            <person name="Wu W.L."/>
            <person name="Chen Y.Y."/>
            <person name="Chang S.B."/>
            <person name="Sakamoto S."/>
            <person name="Ohme-Takagi M."/>
            <person name="Yagi M."/>
            <person name="Zeng S.J."/>
            <person name="Shen C.Y."/>
            <person name="Yeh C.M."/>
            <person name="Luo Y.B."/>
            <person name="Tsai W.C."/>
            <person name="Van de Peer Y."/>
            <person name="Liu Z.J."/>
        </authorList>
    </citation>
    <scope>NUCLEOTIDE SEQUENCE [LARGE SCALE GENOMIC DNA]</scope>
    <source>
        <tissue evidence="1">The whole plant</tissue>
    </source>
</reference>
<dbReference type="Proteomes" id="UP000233837">
    <property type="component" value="Unassembled WGS sequence"/>
</dbReference>